<protein>
    <recommendedName>
        <fullName evidence="1">TfoX N-terminal domain-containing protein</fullName>
    </recommendedName>
</protein>
<dbReference type="Gene3D" id="3.30.1460.30">
    <property type="entry name" value="YgaC/TfoX-N like chaperone"/>
    <property type="match status" value="1"/>
</dbReference>
<dbReference type="AlphaFoldDB" id="A0A5B9WE01"/>
<accession>A0A5B9WE01</accession>
<dbReference type="Pfam" id="PF04993">
    <property type="entry name" value="TfoX_N"/>
    <property type="match status" value="1"/>
</dbReference>
<evidence type="ECO:0000313" key="3">
    <source>
        <dbReference type="Proteomes" id="UP000324233"/>
    </source>
</evidence>
<gene>
    <name evidence="2" type="ORF">OJF2_67280</name>
</gene>
<dbReference type="SUPFAM" id="SSF159894">
    <property type="entry name" value="YgaC/TfoX-N like"/>
    <property type="match status" value="1"/>
</dbReference>
<dbReference type="EMBL" id="CP042997">
    <property type="protein sequence ID" value="QEH38130.1"/>
    <property type="molecule type" value="Genomic_DNA"/>
</dbReference>
<feature type="domain" description="TfoX N-terminal" evidence="1">
    <location>
        <begin position="13"/>
        <end position="101"/>
    </location>
</feature>
<dbReference type="RefSeq" id="WP_168222179.1">
    <property type="nucleotide sequence ID" value="NZ_CP042997.1"/>
</dbReference>
<dbReference type="PANTHER" id="PTHR36121:SF1">
    <property type="entry name" value="PROTEIN SXY"/>
    <property type="match status" value="1"/>
</dbReference>
<dbReference type="PANTHER" id="PTHR36121">
    <property type="entry name" value="PROTEIN SXY"/>
    <property type="match status" value="1"/>
</dbReference>
<dbReference type="Proteomes" id="UP000324233">
    <property type="component" value="Chromosome"/>
</dbReference>
<reference evidence="2 3" key="1">
    <citation type="submission" date="2019-08" db="EMBL/GenBank/DDBJ databases">
        <title>Deep-cultivation of Planctomycetes and their phenomic and genomic characterization uncovers novel biology.</title>
        <authorList>
            <person name="Wiegand S."/>
            <person name="Jogler M."/>
            <person name="Boedeker C."/>
            <person name="Pinto D."/>
            <person name="Vollmers J."/>
            <person name="Rivas-Marin E."/>
            <person name="Kohn T."/>
            <person name="Peeters S.H."/>
            <person name="Heuer A."/>
            <person name="Rast P."/>
            <person name="Oberbeckmann S."/>
            <person name="Bunk B."/>
            <person name="Jeske O."/>
            <person name="Meyerdierks A."/>
            <person name="Storesund J.E."/>
            <person name="Kallscheuer N."/>
            <person name="Luecker S."/>
            <person name="Lage O.M."/>
            <person name="Pohl T."/>
            <person name="Merkel B.J."/>
            <person name="Hornburger P."/>
            <person name="Mueller R.-W."/>
            <person name="Bruemmer F."/>
            <person name="Labrenz M."/>
            <person name="Spormann A.M."/>
            <person name="Op den Camp H."/>
            <person name="Overmann J."/>
            <person name="Amann R."/>
            <person name="Jetten M.S.M."/>
            <person name="Mascher T."/>
            <person name="Medema M.H."/>
            <person name="Devos D.P."/>
            <person name="Kaster A.-K."/>
            <person name="Ovreas L."/>
            <person name="Rohde M."/>
            <person name="Galperin M.Y."/>
            <person name="Jogler C."/>
        </authorList>
    </citation>
    <scope>NUCLEOTIDE SEQUENCE [LARGE SCALE GENOMIC DNA]</scope>
    <source>
        <strain evidence="2 3">OJF2</strain>
    </source>
</reference>
<evidence type="ECO:0000259" key="1">
    <source>
        <dbReference type="Pfam" id="PF04993"/>
    </source>
</evidence>
<dbReference type="InterPro" id="IPR007076">
    <property type="entry name" value="TfoX_N"/>
</dbReference>
<name>A0A5B9WE01_9BACT</name>
<proteinExistence type="predicted"/>
<evidence type="ECO:0000313" key="2">
    <source>
        <dbReference type="EMBL" id="QEH38130.1"/>
    </source>
</evidence>
<organism evidence="2 3">
    <name type="scientific">Aquisphaera giovannonii</name>
    <dbReference type="NCBI Taxonomy" id="406548"/>
    <lineage>
        <taxon>Bacteria</taxon>
        <taxon>Pseudomonadati</taxon>
        <taxon>Planctomycetota</taxon>
        <taxon>Planctomycetia</taxon>
        <taxon>Isosphaerales</taxon>
        <taxon>Isosphaeraceae</taxon>
        <taxon>Aquisphaera</taxon>
    </lineage>
</organism>
<keyword evidence="3" id="KW-1185">Reference proteome</keyword>
<sequence length="103" mass="11692">MDRDASDRLVSDLAVLGSITSRPMFGGHGIYWNGRMFAIVFKGRIYLKVDDESRGDYLARGMEPFRPNARQTSRSYWELPPGVRDDPEELIAWAKDAIRAAQS</sequence>
<dbReference type="KEGG" id="agv:OJF2_67280"/>
<dbReference type="InterPro" id="IPR047525">
    <property type="entry name" value="TfoX-like"/>
</dbReference>